<dbReference type="SUPFAM" id="SSF51430">
    <property type="entry name" value="NAD(P)-linked oxidoreductase"/>
    <property type="match status" value="1"/>
</dbReference>
<dbReference type="InterPro" id="IPR053135">
    <property type="entry name" value="AKR2_Oxidoreductase"/>
</dbReference>
<evidence type="ECO:0000259" key="1">
    <source>
        <dbReference type="Pfam" id="PF00248"/>
    </source>
</evidence>
<evidence type="ECO:0000313" key="2">
    <source>
        <dbReference type="EMBL" id="RGM07509.1"/>
    </source>
</evidence>
<dbReference type="Pfam" id="PF00248">
    <property type="entry name" value="Aldo_ket_red"/>
    <property type="match status" value="1"/>
</dbReference>
<dbReference type="PANTHER" id="PTHR43312">
    <property type="entry name" value="D-THREO-ALDOSE 1-DEHYDROGENASE"/>
    <property type="match status" value="1"/>
</dbReference>
<dbReference type="Gene3D" id="3.20.20.100">
    <property type="entry name" value="NADP-dependent oxidoreductase domain"/>
    <property type="match status" value="1"/>
</dbReference>
<dbReference type="Proteomes" id="UP000261257">
    <property type="component" value="Unassembled WGS sequence"/>
</dbReference>
<reference evidence="2 3" key="1">
    <citation type="submission" date="2018-08" db="EMBL/GenBank/DDBJ databases">
        <title>A genome reference for cultivated species of the human gut microbiota.</title>
        <authorList>
            <person name="Zou Y."/>
            <person name="Xue W."/>
            <person name="Luo G."/>
        </authorList>
    </citation>
    <scope>NUCLEOTIDE SEQUENCE [LARGE SCALE GENOMIC DNA]</scope>
    <source>
        <strain evidence="2 3">TF05-11AC</strain>
    </source>
</reference>
<dbReference type="RefSeq" id="WP_117622070.1">
    <property type="nucleotide sequence ID" value="NZ_QRQF01000006.1"/>
</dbReference>
<dbReference type="InterPro" id="IPR036812">
    <property type="entry name" value="NAD(P)_OxRdtase_dom_sf"/>
</dbReference>
<dbReference type="AlphaFoldDB" id="A0A3E4UEP0"/>
<proteinExistence type="predicted"/>
<dbReference type="InterPro" id="IPR023210">
    <property type="entry name" value="NADP_OxRdtase_dom"/>
</dbReference>
<comment type="caution">
    <text evidence="2">The sequence shown here is derived from an EMBL/GenBank/DDBJ whole genome shotgun (WGS) entry which is preliminary data.</text>
</comment>
<dbReference type="EMBL" id="QSSQ01000003">
    <property type="protein sequence ID" value="RGM07509.1"/>
    <property type="molecule type" value="Genomic_DNA"/>
</dbReference>
<feature type="domain" description="NADP-dependent oxidoreductase" evidence="1">
    <location>
        <begin position="16"/>
        <end position="307"/>
    </location>
</feature>
<protein>
    <submittedName>
        <fullName evidence="2">Aldo/keto reductase</fullName>
    </submittedName>
</protein>
<gene>
    <name evidence="2" type="ORF">DXC39_07290</name>
</gene>
<sequence>MEYNIFGRTGMKVSDIGFGAWAIGGKGWGDGSSDRDAVEALNVSWEKGVNLYDTCDAYGDGHSEILIGEFLKGRREASVIVTKGGTNYRLPERSKNFNRDYLMMCLEESLGRLQTDYVDVYLLHVPDADWQDRAAVLETLKEMKQSGKVRFAGLAMWGAGDTMHALERDHDRVIDVLECPFNILNKSNLEVVKLAKERNIAVMTSQPLASGILTGKYREGARFAEGDNRRGFWSEERFEAVRPDMEIVEACTAETGLSMGHLALAYNMTYPGISCVIPGAKNAAQALDNAAATGLRLSSEIMERLSSTKGFVF</sequence>
<dbReference type="CDD" id="cd19086">
    <property type="entry name" value="AKR_AKR11C1"/>
    <property type="match status" value="1"/>
</dbReference>
<evidence type="ECO:0000313" key="3">
    <source>
        <dbReference type="Proteomes" id="UP000261257"/>
    </source>
</evidence>
<dbReference type="PRINTS" id="PR00069">
    <property type="entry name" value="ALDKETRDTASE"/>
</dbReference>
<dbReference type="GO" id="GO:0016491">
    <property type="term" value="F:oxidoreductase activity"/>
    <property type="evidence" value="ECO:0007669"/>
    <property type="project" value="InterPro"/>
</dbReference>
<accession>A0A3E4UEP0</accession>
<dbReference type="PANTHER" id="PTHR43312:SF1">
    <property type="entry name" value="NADP-DEPENDENT OXIDOREDUCTASE DOMAIN-CONTAINING PROTEIN"/>
    <property type="match status" value="1"/>
</dbReference>
<dbReference type="InterPro" id="IPR020471">
    <property type="entry name" value="AKR"/>
</dbReference>
<name>A0A3E4UEP0_9FIRM</name>
<organism evidence="2 3">
    <name type="scientific">Hungatella hathewayi</name>
    <dbReference type="NCBI Taxonomy" id="154046"/>
    <lineage>
        <taxon>Bacteria</taxon>
        <taxon>Bacillati</taxon>
        <taxon>Bacillota</taxon>
        <taxon>Clostridia</taxon>
        <taxon>Lachnospirales</taxon>
        <taxon>Lachnospiraceae</taxon>
        <taxon>Hungatella</taxon>
    </lineage>
</organism>